<feature type="compositionally biased region" description="Polar residues" evidence="1">
    <location>
        <begin position="17"/>
        <end position="29"/>
    </location>
</feature>
<dbReference type="Proteomes" id="UP001054945">
    <property type="component" value="Unassembled WGS sequence"/>
</dbReference>
<dbReference type="EMBL" id="BPLR01005235">
    <property type="protein sequence ID" value="GIY00861.1"/>
    <property type="molecule type" value="Genomic_DNA"/>
</dbReference>
<evidence type="ECO:0000313" key="2">
    <source>
        <dbReference type="EMBL" id="GIY00861.1"/>
    </source>
</evidence>
<gene>
    <name evidence="2" type="ORF">CEXT_706701</name>
</gene>
<accession>A0AAV4PX14</accession>
<dbReference type="AlphaFoldDB" id="A0AAV4PX14"/>
<sequence length="84" mass="9306">MKNNSLTKPDDDDDLHPQSSERTTTSFCSSPLPFRLLKLMILPQVLASPCDLVKSAATVRLNVVMTGFGTMATMRRPERGRIAK</sequence>
<evidence type="ECO:0000313" key="3">
    <source>
        <dbReference type="Proteomes" id="UP001054945"/>
    </source>
</evidence>
<reference evidence="2 3" key="1">
    <citation type="submission" date="2021-06" db="EMBL/GenBank/DDBJ databases">
        <title>Caerostris extrusa draft genome.</title>
        <authorList>
            <person name="Kono N."/>
            <person name="Arakawa K."/>
        </authorList>
    </citation>
    <scope>NUCLEOTIDE SEQUENCE [LARGE SCALE GENOMIC DNA]</scope>
</reference>
<comment type="caution">
    <text evidence="2">The sequence shown here is derived from an EMBL/GenBank/DDBJ whole genome shotgun (WGS) entry which is preliminary data.</text>
</comment>
<evidence type="ECO:0000256" key="1">
    <source>
        <dbReference type="SAM" id="MobiDB-lite"/>
    </source>
</evidence>
<feature type="region of interest" description="Disordered" evidence="1">
    <location>
        <begin position="1"/>
        <end position="29"/>
    </location>
</feature>
<proteinExistence type="predicted"/>
<organism evidence="2 3">
    <name type="scientific">Caerostris extrusa</name>
    <name type="common">Bark spider</name>
    <name type="synonym">Caerostris bankana</name>
    <dbReference type="NCBI Taxonomy" id="172846"/>
    <lineage>
        <taxon>Eukaryota</taxon>
        <taxon>Metazoa</taxon>
        <taxon>Ecdysozoa</taxon>
        <taxon>Arthropoda</taxon>
        <taxon>Chelicerata</taxon>
        <taxon>Arachnida</taxon>
        <taxon>Araneae</taxon>
        <taxon>Araneomorphae</taxon>
        <taxon>Entelegynae</taxon>
        <taxon>Araneoidea</taxon>
        <taxon>Araneidae</taxon>
        <taxon>Caerostris</taxon>
    </lineage>
</organism>
<name>A0AAV4PX14_CAEEX</name>
<keyword evidence="3" id="KW-1185">Reference proteome</keyword>
<protein>
    <submittedName>
        <fullName evidence="2">Uncharacterized protein</fullName>
    </submittedName>
</protein>